<keyword evidence="3" id="KW-1185">Reference proteome</keyword>
<evidence type="ECO:0000313" key="3">
    <source>
        <dbReference type="Proteomes" id="UP001595914"/>
    </source>
</evidence>
<organism evidence="2 3">
    <name type="scientific">Rhodococcus kronopolitis</name>
    <dbReference type="NCBI Taxonomy" id="1460226"/>
    <lineage>
        <taxon>Bacteria</taxon>
        <taxon>Bacillati</taxon>
        <taxon>Actinomycetota</taxon>
        <taxon>Actinomycetes</taxon>
        <taxon>Mycobacteriales</taxon>
        <taxon>Nocardiaceae</taxon>
        <taxon>Rhodococcus</taxon>
    </lineage>
</organism>
<reference evidence="3" key="1">
    <citation type="journal article" date="2019" name="Int. J. Syst. Evol. Microbiol.">
        <title>The Global Catalogue of Microorganisms (GCM) 10K type strain sequencing project: providing services to taxonomists for standard genome sequencing and annotation.</title>
        <authorList>
            <consortium name="The Broad Institute Genomics Platform"/>
            <consortium name="The Broad Institute Genome Sequencing Center for Infectious Disease"/>
            <person name="Wu L."/>
            <person name="Ma J."/>
        </authorList>
    </citation>
    <scope>NUCLEOTIDE SEQUENCE [LARGE SCALE GENOMIC DNA]</scope>
    <source>
        <strain evidence="3">CCUG 54520</strain>
    </source>
</reference>
<gene>
    <name evidence="2" type="ORF">ACFO6S_11290</name>
</gene>
<evidence type="ECO:0000313" key="2">
    <source>
        <dbReference type="EMBL" id="MFC4604269.1"/>
    </source>
</evidence>
<name>A0ABV9FVC2_9NOCA</name>
<keyword evidence="1" id="KW-0732">Signal</keyword>
<sequence length="171" mass="17693">MRRTSIDRLFVAGTIASAAAVTPFLGSTAAAGPPPGPAASATAFQVPVTFLSGCGVGFRCYLPPLVSLTPTATTGTPGEVTFRLARPTNYQIAPFDCIGATVNWRNLTTGATGTTEIRRVPIDYSRSTPQDWCAYIPATVDTGSGVVAATADARTPDHRPVSQGLAVLQVP</sequence>
<comment type="caution">
    <text evidence="2">The sequence shown here is derived from an EMBL/GenBank/DDBJ whole genome shotgun (WGS) entry which is preliminary data.</text>
</comment>
<evidence type="ECO:0008006" key="4">
    <source>
        <dbReference type="Google" id="ProtNLM"/>
    </source>
</evidence>
<evidence type="ECO:0000256" key="1">
    <source>
        <dbReference type="SAM" id="SignalP"/>
    </source>
</evidence>
<accession>A0ABV9FVC2</accession>
<dbReference type="Proteomes" id="UP001595914">
    <property type="component" value="Unassembled WGS sequence"/>
</dbReference>
<feature type="signal peptide" evidence="1">
    <location>
        <begin position="1"/>
        <end position="31"/>
    </location>
</feature>
<dbReference type="EMBL" id="JBHSFO010000005">
    <property type="protein sequence ID" value="MFC4604269.1"/>
    <property type="molecule type" value="Genomic_DNA"/>
</dbReference>
<proteinExistence type="predicted"/>
<feature type="chain" id="PRO_5046831525" description="Secreted protein" evidence="1">
    <location>
        <begin position="32"/>
        <end position="171"/>
    </location>
</feature>
<protein>
    <recommendedName>
        <fullName evidence="4">Secreted protein</fullName>
    </recommendedName>
</protein>
<dbReference type="RefSeq" id="WP_378416963.1">
    <property type="nucleotide sequence ID" value="NZ_JBHSFO010000005.1"/>
</dbReference>